<evidence type="ECO:0000256" key="1">
    <source>
        <dbReference type="ARBA" id="ARBA00004383"/>
    </source>
</evidence>
<evidence type="ECO:0000256" key="3">
    <source>
        <dbReference type="ARBA" id="ARBA00022448"/>
    </source>
</evidence>
<sequence length="169" mass="19068">MRTTKWESGMLDKRTKVGVWEYYGITASKEMVVVQRYDHTAKQLVFYRPSGDLTFNTELAPGQWKRRMVDRPPLFIGGDAALATYTTQLQYPQQAQDRNVQGQVTIGFSVDTEGKATNHRVLRGIGAGCDQEALRVVKTIPDQWVPAQVGGQDIVAEYELTLTFRLAQQ</sequence>
<evidence type="ECO:0000256" key="2">
    <source>
        <dbReference type="ARBA" id="ARBA00006555"/>
    </source>
</evidence>
<dbReference type="PRINTS" id="PR01374">
    <property type="entry name" value="TONBPROTEIN"/>
</dbReference>
<evidence type="ECO:0000256" key="7">
    <source>
        <dbReference type="ARBA" id="ARBA00022927"/>
    </source>
</evidence>
<evidence type="ECO:0000256" key="9">
    <source>
        <dbReference type="ARBA" id="ARBA00023136"/>
    </source>
</evidence>
<dbReference type="Pfam" id="PF03544">
    <property type="entry name" value="TonB_C"/>
    <property type="match status" value="1"/>
</dbReference>
<evidence type="ECO:0000259" key="10">
    <source>
        <dbReference type="PROSITE" id="PS52015"/>
    </source>
</evidence>
<evidence type="ECO:0000256" key="6">
    <source>
        <dbReference type="ARBA" id="ARBA00022692"/>
    </source>
</evidence>
<comment type="subcellular location">
    <subcellularLocation>
        <location evidence="1">Cell inner membrane</location>
        <topology evidence="1">Single-pass membrane protein</topology>
        <orientation evidence="1">Periplasmic side</orientation>
    </subcellularLocation>
</comment>
<dbReference type="Proteomes" id="UP001501469">
    <property type="component" value="Unassembled WGS sequence"/>
</dbReference>
<evidence type="ECO:0000256" key="8">
    <source>
        <dbReference type="ARBA" id="ARBA00022989"/>
    </source>
</evidence>
<comment type="similarity">
    <text evidence="2">Belongs to the TonB family.</text>
</comment>
<dbReference type="PANTHER" id="PTHR33446">
    <property type="entry name" value="PROTEIN TONB-RELATED"/>
    <property type="match status" value="1"/>
</dbReference>
<keyword evidence="4" id="KW-1003">Cell membrane</keyword>
<name>A0ABP7USL5_9BACT</name>
<evidence type="ECO:0000313" key="11">
    <source>
        <dbReference type="EMBL" id="GAA4051001.1"/>
    </source>
</evidence>
<dbReference type="SUPFAM" id="SSF74653">
    <property type="entry name" value="TolA/TonB C-terminal domain"/>
    <property type="match status" value="1"/>
</dbReference>
<dbReference type="PANTHER" id="PTHR33446:SF2">
    <property type="entry name" value="PROTEIN TONB"/>
    <property type="match status" value="1"/>
</dbReference>
<dbReference type="RefSeq" id="WP_345058597.1">
    <property type="nucleotide sequence ID" value="NZ_BAABDK010000032.1"/>
</dbReference>
<feature type="domain" description="TonB C-terminal" evidence="10">
    <location>
        <begin position="76"/>
        <end position="169"/>
    </location>
</feature>
<keyword evidence="6" id="KW-0812">Transmembrane</keyword>
<comment type="caution">
    <text evidence="11">The sequence shown here is derived from an EMBL/GenBank/DDBJ whole genome shotgun (WGS) entry which is preliminary data.</text>
</comment>
<dbReference type="InterPro" id="IPR037682">
    <property type="entry name" value="TonB_C"/>
</dbReference>
<proteinExistence type="inferred from homology"/>
<keyword evidence="8" id="KW-1133">Transmembrane helix</keyword>
<keyword evidence="5" id="KW-0997">Cell inner membrane</keyword>
<evidence type="ECO:0000256" key="5">
    <source>
        <dbReference type="ARBA" id="ARBA00022519"/>
    </source>
</evidence>
<evidence type="ECO:0000256" key="4">
    <source>
        <dbReference type="ARBA" id="ARBA00022475"/>
    </source>
</evidence>
<dbReference type="Gene3D" id="3.30.1150.10">
    <property type="match status" value="1"/>
</dbReference>
<gene>
    <name evidence="11" type="ORF">GCM10022409_42200</name>
</gene>
<evidence type="ECO:0000313" key="12">
    <source>
        <dbReference type="Proteomes" id="UP001501469"/>
    </source>
</evidence>
<keyword evidence="12" id="KW-1185">Reference proteome</keyword>
<organism evidence="11 12">
    <name type="scientific">Hymenobacter glaciei</name>
    <dbReference type="NCBI Taxonomy" id="877209"/>
    <lineage>
        <taxon>Bacteria</taxon>
        <taxon>Pseudomonadati</taxon>
        <taxon>Bacteroidota</taxon>
        <taxon>Cytophagia</taxon>
        <taxon>Cytophagales</taxon>
        <taxon>Hymenobacteraceae</taxon>
        <taxon>Hymenobacter</taxon>
    </lineage>
</organism>
<accession>A0ABP7USL5</accession>
<dbReference type="EMBL" id="BAABDK010000032">
    <property type="protein sequence ID" value="GAA4051001.1"/>
    <property type="molecule type" value="Genomic_DNA"/>
</dbReference>
<dbReference type="InterPro" id="IPR006260">
    <property type="entry name" value="TonB/TolA_C"/>
</dbReference>
<keyword evidence="3" id="KW-0813">Transport</keyword>
<dbReference type="NCBIfam" id="TIGR01352">
    <property type="entry name" value="tonB_Cterm"/>
    <property type="match status" value="1"/>
</dbReference>
<keyword evidence="9" id="KW-0472">Membrane</keyword>
<reference evidence="12" key="1">
    <citation type="journal article" date="2019" name="Int. J. Syst. Evol. Microbiol.">
        <title>The Global Catalogue of Microorganisms (GCM) 10K type strain sequencing project: providing services to taxonomists for standard genome sequencing and annotation.</title>
        <authorList>
            <consortium name="The Broad Institute Genomics Platform"/>
            <consortium name="The Broad Institute Genome Sequencing Center for Infectious Disease"/>
            <person name="Wu L."/>
            <person name="Ma J."/>
        </authorList>
    </citation>
    <scope>NUCLEOTIDE SEQUENCE [LARGE SCALE GENOMIC DNA]</scope>
    <source>
        <strain evidence="12">JCM 17225</strain>
    </source>
</reference>
<dbReference type="PROSITE" id="PS52015">
    <property type="entry name" value="TONB_CTD"/>
    <property type="match status" value="1"/>
</dbReference>
<protein>
    <recommendedName>
        <fullName evidence="10">TonB C-terminal domain-containing protein</fullName>
    </recommendedName>
</protein>
<dbReference type="InterPro" id="IPR003538">
    <property type="entry name" value="TonB"/>
</dbReference>
<keyword evidence="7" id="KW-0653">Protein transport</keyword>
<dbReference type="InterPro" id="IPR051045">
    <property type="entry name" value="TonB-dependent_transducer"/>
</dbReference>